<evidence type="ECO:0000313" key="5">
    <source>
        <dbReference type="EMBL" id="KAK8588265.1"/>
    </source>
</evidence>
<sequence length="458" mass="49691">MTGLVMVTKGGGCGGGGGGKGGAKGGLKSCEEEQQNQISVLALLLAALRKSMVSCRVDRQDDVMSSTTTVRHMEIGWPTNVRHITHVTFDRFNGFLGLPVEFQVEIPSRVPSASANVFGVSAESMQCSFDSNGNSVPTILLLMQERVYSQGGLKAEGIFRINPENGQEEHVRDQLNKGIVPDNIDVHCLAGLIKAWFRELPSGVLDGLSPEEVLQCNTEEESVDLVKQLKPTEAALLDWAVGLMADVVEEEESNKMNARNIAMVFAPNMTRMSDPLTALMHAVQVMSLLKTLIIKTLRKREETAMGEYSPMSSHSCDGHTDEEFDSQHETDMSCELRGPASDYDNALYDNCSGDEDEVEADAESLDEIEECVSIHPEENENAAHGLSEEAADEFQREHASPRSCSGHHIESEVSFMDNRNGNPASSTSIGEKNIGDADMIGKLDESTTSDVASMSTTG</sequence>
<feature type="domain" description="CRIB" evidence="3">
    <location>
        <begin position="75"/>
        <end position="88"/>
    </location>
</feature>
<dbReference type="InterPro" id="IPR036936">
    <property type="entry name" value="CRIB_dom_sf"/>
</dbReference>
<feature type="region of interest" description="Disordered" evidence="2">
    <location>
        <begin position="306"/>
        <end position="338"/>
    </location>
</feature>
<dbReference type="SMART" id="SM00324">
    <property type="entry name" value="RhoGAP"/>
    <property type="match status" value="1"/>
</dbReference>
<evidence type="ECO:0000259" key="3">
    <source>
        <dbReference type="PROSITE" id="PS50108"/>
    </source>
</evidence>
<dbReference type="InterPro" id="IPR000198">
    <property type="entry name" value="RhoGAP_dom"/>
</dbReference>
<evidence type="ECO:0008006" key="7">
    <source>
        <dbReference type="Google" id="ProtNLM"/>
    </source>
</evidence>
<dbReference type="InterPro" id="IPR044785">
    <property type="entry name" value="RopGAP1-5"/>
</dbReference>
<feature type="compositionally biased region" description="Basic and acidic residues" evidence="2">
    <location>
        <begin position="316"/>
        <end position="331"/>
    </location>
</feature>
<dbReference type="Proteomes" id="UP001472677">
    <property type="component" value="Unassembled WGS sequence"/>
</dbReference>
<dbReference type="Gene3D" id="1.10.555.10">
    <property type="entry name" value="Rho GTPase activation protein"/>
    <property type="match status" value="1"/>
</dbReference>
<dbReference type="PROSITE" id="PS50238">
    <property type="entry name" value="RHOGAP"/>
    <property type="match status" value="1"/>
</dbReference>
<evidence type="ECO:0000313" key="6">
    <source>
        <dbReference type="Proteomes" id="UP001472677"/>
    </source>
</evidence>
<feature type="region of interest" description="Disordered" evidence="2">
    <location>
        <begin position="345"/>
        <end position="364"/>
    </location>
</feature>
<dbReference type="InterPro" id="IPR000095">
    <property type="entry name" value="CRIB_dom"/>
</dbReference>
<dbReference type="Pfam" id="PF00620">
    <property type="entry name" value="RhoGAP"/>
    <property type="match status" value="1"/>
</dbReference>
<evidence type="ECO:0000259" key="4">
    <source>
        <dbReference type="PROSITE" id="PS50238"/>
    </source>
</evidence>
<keyword evidence="1" id="KW-0343">GTPase activation</keyword>
<dbReference type="SUPFAM" id="SSF48350">
    <property type="entry name" value="GTPase activation domain, GAP"/>
    <property type="match status" value="1"/>
</dbReference>
<dbReference type="PROSITE" id="PS50108">
    <property type="entry name" value="CRIB"/>
    <property type="match status" value="1"/>
</dbReference>
<dbReference type="InterPro" id="IPR008936">
    <property type="entry name" value="Rho_GTPase_activation_prot"/>
</dbReference>
<feature type="region of interest" description="Disordered" evidence="2">
    <location>
        <begin position="389"/>
        <end position="458"/>
    </location>
</feature>
<feature type="compositionally biased region" description="Basic and acidic residues" evidence="2">
    <location>
        <begin position="433"/>
        <end position="445"/>
    </location>
</feature>
<protein>
    <recommendedName>
        <fullName evidence="7">Rho GTPase-activating protein 2</fullName>
    </recommendedName>
</protein>
<dbReference type="Gene3D" id="3.90.810.10">
    <property type="entry name" value="CRIB domain"/>
    <property type="match status" value="1"/>
</dbReference>
<proteinExistence type="predicted"/>
<dbReference type="SMART" id="SM00285">
    <property type="entry name" value="PBD"/>
    <property type="match status" value="1"/>
</dbReference>
<feature type="compositionally biased region" description="Acidic residues" evidence="2">
    <location>
        <begin position="352"/>
        <end position="364"/>
    </location>
</feature>
<name>A0ABR2FVI8_9ROSI</name>
<comment type="caution">
    <text evidence="5">The sequence shown here is derived from an EMBL/GenBank/DDBJ whole genome shotgun (WGS) entry which is preliminary data.</text>
</comment>
<dbReference type="PANTHER" id="PTHR23177">
    <property type="entry name" value="MKIAA1688 PROTEIN"/>
    <property type="match status" value="1"/>
</dbReference>
<organism evidence="5 6">
    <name type="scientific">Hibiscus sabdariffa</name>
    <name type="common">roselle</name>
    <dbReference type="NCBI Taxonomy" id="183260"/>
    <lineage>
        <taxon>Eukaryota</taxon>
        <taxon>Viridiplantae</taxon>
        <taxon>Streptophyta</taxon>
        <taxon>Embryophyta</taxon>
        <taxon>Tracheophyta</taxon>
        <taxon>Spermatophyta</taxon>
        <taxon>Magnoliopsida</taxon>
        <taxon>eudicotyledons</taxon>
        <taxon>Gunneridae</taxon>
        <taxon>Pentapetalae</taxon>
        <taxon>rosids</taxon>
        <taxon>malvids</taxon>
        <taxon>Malvales</taxon>
        <taxon>Malvaceae</taxon>
        <taxon>Malvoideae</taxon>
        <taxon>Hibiscus</taxon>
    </lineage>
</organism>
<evidence type="ECO:0000256" key="2">
    <source>
        <dbReference type="SAM" id="MobiDB-lite"/>
    </source>
</evidence>
<evidence type="ECO:0000256" key="1">
    <source>
        <dbReference type="ARBA" id="ARBA00022468"/>
    </source>
</evidence>
<feature type="compositionally biased region" description="Polar residues" evidence="2">
    <location>
        <begin position="417"/>
        <end position="430"/>
    </location>
</feature>
<gene>
    <name evidence="5" type="ORF">V6N12_022718</name>
</gene>
<accession>A0ABR2FVI8</accession>
<reference evidence="5 6" key="1">
    <citation type="journal article" date="2024" name="G3 (Bethesda)">
        <title>Genome assembly of Hibiscus sabdariffa L. provides insights into metabolisms of medicinal natural products.</title>
        <authorList>
            <person name="Kim T."/>
        </authorList>
    </citation>
    <scope>NUCLEOTIDE SEQUENCE [LARGE SCALE GENOMIC DNA]</scope>
    <source>
        <strain evidence="5">TK-2024</strain>
        <tissue evidence="5">Old leaves</tissue>
    </source>
</reference>
<feature type="domain" description="Rho-GAP" evidence="4">
    <location>
        <begin position="120"/>
        <end position="301"/>
    </location>
</feature>
<keyword evidence="6" id="KW-1185">Reference proteome</keyword>
<dbReference type="PANTHER" id="PTHR23177:SF35">
    <property type="entry name" value="RHO GTPASE-ACTIVATING PROTEIN GACA"/>
    <property type="match status" value="1"/>
</dbReference>
<feature type="compositionally biased region" description="Polar residues" evidence="2">
    <location>
        <begin position="446"/>
        <end position="458"/>
    </location>
</feature>
<dbReference type="CDD" id="cd00159">
    <property type="entry name" value="RhoGAP"/>
    <property type="match status" value="1"/>
</dbReference>
<dbReference type="EMBL" id="JBBPBM010000004">
    <property type="protein sequence ID" value="KAK8588265.1"/>
    <property type="molecule type" value="Genomic_DNA"/>
</dbReference>
<dbReference type="Pfam" id="PF00786">
    <property type="entry name" value="PBD"/>
    <property type="match status" value="1"/>
</dbReference>